<name>A0A9P9A467_9PEZI</name>
<dbReference type="Gene3D" id="3.90.550.10">
    <property type="entry name" value="Spore Coat Polysaccharide Biosynthesis Protein SpsA, Chain A"/>
    <property type="match status" value="1"/>
</dbReference>
<dbReference type="AlphaFoldDB" id="A0A9P9A467"/>
<keyword evidence="2" id="KW-1185">Reference proteome</keyword>
<reference evidence="1" key="1">
    <citation type="journal article" date="2021" name="Nat. Commun.">
        <title>Genetic determinants of endophytism in the Arabidopsis root mycobiome.</title>
        <authorList>
            <person name="Mesny F."/>
            <person name="Miyauchi S."/>
            <person name="Thiergart T."/>
            <person name="Pickel B."/>
            <person name="Atanasova L."/>
            <person name="Karlsson M."/>
            <person name="Huettel B."/>
            <person name="Barry K.W."/>
            <person name="Haridas S."/>
            <person name="Chen C."/>
            <person name="Bauer D."/>
            <person name="Andreopoulos W."/>
            <person name="Pangilinan J."/>
            <person name="LaButti K."/>
            <person name="Riley R."/>
            <person name="Lipzen A."/>
            <person name="Clum A."/>
            <person name="Drula E."/>
            <person name="Henrissat B."/>
            <person name="Kohler A."/>
            <person name="Grigoriev I.V."/>
            <person name="Martin F.M."/>
            <person name="Hacquard S."/>
        </authorList>
    </citation>
    <scope>NUCLEOTIDE SEQUENCE</scope>
    <source>
        <strain evidence="1">MPI-SDFR-AT-0073</strain>
    </source>
</reference>
<dbReference type="Proteomes" id="UP000758603">
    <property type="component" value="Unassembled WGS sequence"/>
</dbReference>
<dbReference type="SUPFAM" id="SSF53448">
    <property type="entry name" value="Nucleotide-diphospho-sugar transferases"/>
    <property type="match status" value="1"/>
</dbReference>
<gene>
    <name evidence="1" type="ORF">BKA67DRAFT_508628</name>
</gene>
<dbReference type="GO" id="GO:0016757">
    <property type="term" value="F:glycosyltransferase activity"/>
    <property type="evidence" value="ECO:0007669"/>
    <property type="project" value="InterPro"/>
</dbReference>
<protein>
    <submittedName>
        <fullName evidence="1">Nucleotide-diphospho-sugar transferase</fullName>
    </submittedName>
</protein>
<evidence type="ECO:0000313" key="1">
    <source>
        <dbReference type="EMBL" id="KAH6660828.1"/>
    </source>
</evidence>
<dbReference type="OrthoDB" id="2014201at2759"/>
<dbReference type="RefSeq" id="XP_045964959.1">
    <property type="nucleotide sequence ID" value="XM_046097172.1"/>
</dbReference>
<dbReference type="InterPro" id="IPR050587">
    <property type="entry name" value="GNT1/Glycosyltrans_8"/>
</dbReference>
<dbReference type="PANTHER" id="PTHR11183">
    <property type="entry name" value="GLYCOGENIN SUBFAMILY MEMBER"/>
    <property type="match status" value="1"/>
</dbReference>
<dbReference type="EMBL" id="JAGPXC010000001">
    <property type="protein sequence ID" value="KAH6660828.1"/>
    <property type="molecule type" value="Genomic_DNA"/>
</dbReference>
<dbReference type="InterPro" id="IPR029044">
    <property type="entry name" value="Nucleotide-diphossugar_trans"/>
</dbReference>
<evidence type="ECO:0000313" key="2">
    <source>
        <dbReference type="Proteomes" id="UP000758603"/>
    </source>
</evidence>
<dbReference type="Pfam" id="PF01501">
    <property type="entry name" value="Glyco_transf_8"/>
    <property type="match status" value="1"/>
</dbReference>
<keyword evidence="1" id="KW-0808">Transferase</keyword>
<proteinExistence type="predicted"/>
<sequence length="363" mass="41066">MTANGQARKCAYATLITRASYLAGVVILAHTLKKHGSQYPLVVLYTPNLAEHALQALRFESAESNIILRLCDVLLPPKDAKITLIAERFADTWTKLRVFELVGYDVVCYLDADMAVFRNADSVFDRISHIPEGGLGANHSCVCNRDGDAWAPEDWRRENCAYTSVTHPQALTEPTQPGPESPRTHTLLNGGMFLFRPSQELWDDMLAEFNTTPLLSTFKFPDQDFLAHYYRDKWRALGWQYNALKTMRYWHENIWRDEEVVTLHYIVDKPWASRIGANGMAGYKGRDGVTHQWWWDVYEQWESDRWGSPHGGPEVVALVRRGVAPPIGASVTDWTSGGEEDPDMLAIGGNVQGFAKNKLAHEE</sequence>
<dbReference type="GeneID" id="70126064"/>
<organism evidence="1 2">
    <name type="scientific">Truncatella angustata</name>
    <dbReference type="NCBI Taxonomy" id="152316"/>
    <lineage>
        <taxon>Eukaryota</taxon>
        <taxon>Fungi</taxon>
        <taxon>Dikarya</taxon>
        <taxon>Ascomycota</taxon>
        <taxon>Pezizomycotina</taxon>
        <taxon>Sordariomycetes</taxon>
        <taxon>Xylariomycetidae</taxon>
        <taxon>Amphisphaeriales</taxon>
        <taxon>Sporocadaceae</taxon>
        <taxon>Truncatella</taxon>
    </lineage>
</organism>
<accession>A0A9P9A467</accession>
<dbReference type="CDD" id="cd02537">
    <property type="entry name" value="GT8_Glycogenin"/>
    <property type="match status" value="1"/>
</dbReference>
<comment type="caution">
    <text evidence="1">The sequence shown here is derived from an EMBL/GenBank/DDBJ whole genome shotgun (WGS) entry which is preliminary data.</text>
</comment>
<dbReference type="InterPro" id="IPR002495">
    <property type="entry name" value="Glyco_trans_8"/>
</dbReference>